<dbReference type="Gene3D" id="1.10.1520.10">
    <property type="entry name" value="Ribonuclease III domain"/>
    <property type="match status" value="1"/>
</dbReference>
<feature type="domain" description="RNase III" evidence="1">
    <location>
        <begin position="63"/>
        <end position="215"/>
    </location>
</feature>
<evidence type="ECO:0000259" key="1">
    <source>
        <dbReference type="PROSITE" id="PS50142"/>
    </source>
</evidence>
<evidence type="ECO:0000313" key="2">
    <source>
        <dbReference type="EMBL" id="WOF15592.1"/>
    </source>
</evidence>
<dbReference type="GO" id="GO:0006396">
    <property type="term" value="P:RNA processing"/>
    <property type="evidence" value="ECO:0007669"/>
    <property type="project" value="InterPro"/>
</dbReference>
<protein>
    <recommendedName>
        <fullName evidence="1">RNase III domain-containing protein</fullName>
    </recommendedName>
</protein>
<accession>A0AA97FAJ5</accession>
<dbReference type="InterPro" id="IPR000999">
    <property type="entry name" value="RNase_III_dom"/>
</dbReference>
<organism evidence="2 3">
    <name type="scientific">Methanochimaera problematica</name>
    <dbReference type="NCBI Taxonomy" id="2609417"/>
    <lineage>
        <taxon>Archaea</taxon>
        <taxon>Methanobacteriati</taxon>
        <taxon>Methanobacteriota</taxon>
        <taxon>Stenosarchaea group</taxon>
        <taxon>Methanomicrobia</taxon>
        <taxon>Methanomicrobiales</taxon>
        <taxon>Methanomicrobiaceae</taxon>
        <taxon>Methanochimaera</taxon>
    </lineage>
</organism>
<sequence length="249" mass="29063">MSFLFFPKCKYKDIKTAVLAISKWLNEKSKGEKNSRDKDKQKKWIHQLEDIVKKIEVVENNIIPDIERDLGYRFNDHNFLVTAFFMSNTKNVYMEILEEYHGYNHSGIDRITMKYLEKLPEIAKTLAWIGDTVIKSALLDDIDICNMADINTDILTVKRQKYEQNTNLANLSDKWKLLENSVTLKKITTQDTKKIAHLKGSLVESIFGALYIDLNLNPKKNQDYDINKKILKLIIPDEETDNYPLKIKS</sequence>
<dbReference type="Proteomes" id="UP001301797">
    <property type="component" value="Chromosome"/>
</dbReference>
<reference evidence="2 3" key="1">
    <citation type="submission" date="2019-09" db="EMBL/GenBank/DDBJ databases">
        <title>The complete genome of Methanoplanus sp. FWC-SCC4.</title>
        <authorList>
            <person name="Chen S.-C."/>
            <person name="Zhou Y.-Z."/>
            <person name="Lai M.-C."/>
        </authorList>
    </citation>
    <scope>NUCLEOTIDE SEQUENCE [LARGE SCALE GENOMIC DNA]</scope>
    <source>
        <strain evidence="2 3">FWC-SCC4</strain>
    </source>
</reference>
<keyword evidence="3" id="KW-1185">Reference proteome</keyword>
<gene>
    <name evidence="2" type="ORF">F1737_02280</name>
</gene>
<dbReference type="GO" id="GO:0004525">
    <property type="term" value="F:ribonuclease III activity"/>
    <property type="evidence" value="ECO:0007669"/>
    <property type="project" value="InterPro"/>
</dbReference>
<dbReference type="AlphaFoldDB" id="A0AA97FAJ5"/>
<name>A0AA97FAJ5_9EURY</name>
<dbReference type="EMBL" id="CP043875">
    <property type="protein sequence ID" value="WOF15592.1"/>
    <property type="molecule type" value="Genomic_DNA"/>
</dbReference>
<dbReference type="SUPFAM" id="SSF69065">
    <property type="entry name" value="RNase III domain-like"/>
    <property type="match status" value="1"/>
</dbReference>
<proteinExistence type="predicted"/>
<dbReference type="InterPro" id="IPR036389">
    <property type="entry name" value="RNase_III_sf"/>
</dbReference>
<dbReference type="PROSITE" id="PS50142">
    <property type="entry name" value="RNASE_3_2"/>
    <property type="match status" value="1"/>
</dbReference>
<evidence type="ECO:0000313" key="3">
    <source>
        <dbReference type="Proteomes" id="UP001301797"/>
    </source>
</evidence>
<dbReference type="KEGG" id="mefw:F1737_02280"/>
<dbReference type="Pfam" id="PF00636">
    <property type="entry name" value="Ribonuclease_3"/>
    <property type="match status" value="1"/>
</dbReference>